<accession>A0ABY3YI33</accession>
<dbReference type="InterPro" id="IPR012944">
    <property type="entry name" value="SusD_RagB_dom"/>
</dbReference>
<keyword evidence="4" id="KW-0472">Membrane</keyword>
<evidence type="ECO:0000313" key="8">
    <source>
        <dbReference type="EMBL" id="UNY97299.1"/>
    </source>
</evidence>
<evidence type="ECO:0000259" key="6">
    <source>
        <dbReference type="Pfam" id="PF07980"/>
    </source>
</evidence>
<protein>
    <submittedName>
        <fullName evidence="8">RagB/SusD family nutrient uptake outer membrane protein</fullName>
    </submittedName>
</protein>
<dbReference type="SUPFAM" id="SSF48452">
    <property type="entry name" value="TPR-like"/>
    <property type="match status" value="1"/>
</dbReference>
<dbReference type="InterPro" id="IPR033985">
    <property type="entry name" value="SusD-like_N"/>
</dbReference>
<evidence type="ECO:0000313" key="9">
    <source>
        <dbReference type="Proteomes" id="UP000829476"/>
    </source>
</evidence>
<dbReference type="PROSITE" id="PS51257">
    <property type="entry name" value="PROKAR_LIPOPROTEIN"/>
    <property type="match status" value="1"/>
</dbReference>
<dbReference type="Pfam" id="PF14322">
    <property type="entry name" value="SusD-like_3"/>
    <property type="match status" value="1"/>
</dbReference>
<reference evidence="8 9" key="1">
    <citation type="journal article" date="2018" name="Int. J. Syst. Evol. Microbiol.">
        <title>Zhouia spongiae sp. nov., isolated from a marine sponge.</title>
        <authorList>
            <person name="Zhuang L."/>
            <person name="Lin B."/>
            <person name="Qin F."/>
            <person name="Luo L."/>
        </authorList>
    </citation>
    <scope>NUCLEOTIDE SEQUENCE [LARGE SCALE GENOMIC DNA]</scope>
    <source>
        <strain evidence="8 9">HN-Y44</strain>
    </source>
</reference>
<keyword evidence="3" id="KW-0732">Signal</keyword>
<keyword evidence="5" id="KW-0998">Cell outer membrane</keyword>
<feature type="domain" description="SusD-like N-terminal" evidence="7">
    <location>
        <begin position="63"/>
        <end position="236"/>
    </location>
</feature>
<sequence>MKRIKGIKIYIIILSLFGAVGCSDLLEQEPVSITHPDVFWTSQDNAEQALAGAYGLLKYALTNQANFLFWGEYTGMTFLDSKFWITDYIENSGDFVLAYRDASRDWTHFYRVANWANTIEQYVKGMPDEVFESKQEKDRIIGEAAFVRGLAYFYIARIWGDAPIVEESLESSSQLVDDDGYVVTIPRSDELEVLDFALAATNKSIDLLRYSSPGAEGWAITANKASAEALKAHITLWYASRDNDNGEMIQQAIDATTKVINNSGTSLIDYVAEGEVGFNRMCLGQSETGLFEINFDSDLDEAFRIETNAGNHVGATLNAPIVYQNRNTGHTLEYNADRYGNEMMNTDPDRENDMRKDLFFYSYNDNSDNFLSFLMKYSHTSQDPADPQNASAQFSESNILIFRLADMYLLRAEAYARQGNAGLAMADLNEIRSKANVPDYMGATDRGSLMKAIFDERAIEFVGEAQSGFDRIRMDYFDGVSWANQTRIEKEGYFWPVLPGVISINPAIVQTEFWRGKL</sequence>
<name>A0ABY3YI33_9FLAO</name>
<evidence type="ECO:0000256" key="3">
    <source>
        <dbReference type="ARBA" id="ARBA00022729"/>
    </source>
</evidence>
<dbReference type="Gene3D" id="1.25.40.390">
    <property type="match status" value="1"/>
</dbReference>
<evidence type="ECO:0000256" key="4">
    <source>
        <dbReference type="ARBA" id="ARBA00023136"/>
    </source>
</evidence>
<evidence type="ECO:0000256" key="1">
    <source>
        <dbReference type="ARBA" id="ARBA00004442"/>
    </source>
</evidence>
<dbReference type="Pfam" id="PF07980">
    <property type="entry name" value="SusD_RagB"/>
    <property type="match status" value="1"/>
</dbReference>
<dbReference type="Proteomes" id="UP000829476">
    <property type="component" value="Chromosome"/>
</dbReference>
<comment type="subcellular location">
    <subcellularLocation>
        <location evidence="1">Cell outer membrane</location>
    </subcellularLocation>
</comment>
<proteinExistence type="inferred from homology"/>
<evidence type="ECO:0000259" key="7">
    <source>
        <dbReference type="Pfam" id="PF14322"/>
    </source>
</evidence>
<comment type="similarity">
    <text evidence="2">Belongs to the SusD family.</text>
</comment>
<organism evidence="8 9">
    <name type="scientific">Zhouia spongiae</name>
    <dbReference type="NCBI Taxonomy" id="2202721"/>
    <lineage>
        <taxon>Bacteria</taxon>
        <taxon>Pseudomonadati</taxon>
        <taxon>Bacteroidota</taxon>
        <taxon>Flavobacteriia</taxon>
        <taxon>Flavobacteriales</taxon>
        <taxon>Flavobacteriaceae</taxon>
        <taxon>Zhouia</taxon>
    </lineage>
</organism>
<feature type="domain" description="RagB/SusD" evidence="6">
    <location>
        <begin position="345"/>
        <end position="487"/>
    </location>
</feature>
<evidence type="ECO:0000256" key="2">
    <source>
        <dbReference type="ARBA" id="ARBA00006275"/>
    </source>
</evidence>
<dbReference type="CDD" id="cd08977">
    <property type="entry name" value="SusD"/>
    <property type="match status" value="1"/>
</dbReference>
<dbReference type="EMBL" id="CP094326">
    <property type="protein sequence ID" value="UNY97299.1"/>
    <property type="molecule type" value="Genomic_DNA"/>
</dbReference>
<gene>
    <name evidence="8" type="ORF">MQE36_09330</name>
</gene>
<dbReference type="RefSeq" id="WP_242935713.1">
    <property type="nucleotide sequence ID" value="NZ_CP094326.1"/>
</dbReference>
<dbReference type="InterPro" id="IPR011990">
    <property type="entry name" value="TPR-like_helical_dom_sf"/>
</dbReference>
<keyword evidence="9" id="KW-1185">Reference proteome</keyword>
<evidence type="ECO:0000256" key="5">
    <source>
        <dbReference type="ARBA" id="ARBA00023237"/>
    </source>
</evidence>